<feature type="region of interest" description="Disordered" evidence="1">
    <location>
        <begin position="1"/>
        <end position="45"/>
    </location>
</feature>
<feature type="domain" description="Integrase zinc-binding" evidence="2">
    <location>
        <begin position="107"/>
        <end position="156"/>
    </location>
</feature>
<dbReference type="EMBL" id="KI913598">
    <property type="protein sequence ID" value="ETV63745.1"/>
    <property type="molecule type" value="Genomic_DNA"/>
</dbReference>
<organism evidence="3">
    <name type="scientific">Aphanomyces astaci</name>
    <name type="common">Crayfish plague agent</name>
    <dbReference type="NCBI Taxonomy" id="112090"/>
    <lineage>
        <taxon>Eukaryota</taxon>
        <taxon>Sar</taxon>
        <taxon>Stramenopiles</taxon>
        <taxon>Oomycota</taxon>
        <taxon>Saprolegniomycetes</taxon>
        <taxon>Saprolegniales</taxon>
        <taxon>Verrucalvaceae</taxon>
        <taxon>Aphanomyces</taxon>
    </lineage>
</organism>
<dbReference type="InterPro" id="IPR041588">
    <property type="entry name" value="Integrase_H2C2"/>
</dbReference>
<dbReference type="AlphaFoldDB" id="W4F8E2"/>
<sequence>MGLDDECKPSPSSKQVEAPQGGKPQVPRREGGREHAVKNNGTVGRKAESIVPKGAKMGCLTCDGSDVDLPLIHVVSPLQQMDFKWPTAATISDIQRPTMETDDAVDLHQRICVIAHQGASSHRRIAATIKSVFDMFVWKTLSTDVEAFVRACLHCLCIDGDMVPRPLGSSLHAKTNVLIYFEWLSIPMANSGQKQVRLVNDDMRGFVQLFAAASVMPPRTLNDHHLTTAYSPWADVTVEVDNRLMLRALKALLSEMKLNEWPHVQPLLQGALYHQPAVRLGEIVPVTAFTDLPAITPWQALTIRRRRNFTSRTGLALPVRNMSLTSKRCNW</sequence>
<reference evidence="3" key="1">
    <citation type="submission" date="2013-12" db="EMBL/GenBank/DDBJ databases">
        <title>The Genome Sequence of Aphanomyces astaci APO3.</title>
        <authorList>
            <consortium name="The Broad Institute Genomics Platform"/>
            <person name="Russ C."/>
            <person name="Tyler B."/>
            <person name="van West P."/>
            <person name="Dieguez-Uribeondo J."/>
            <person name="Young S.K."/>
            <person name="Zeng Q."/>
            <person name="Gargeya S."/>
            <person name="Fitzgerald M."/>
            <person name="Abouelleil A."/>
            <person name="Alvarado L."/>
            <person name="Chapman S.B."/>
            <person name="Gainer-Dewar J."/>
            <person name="Goldberg J."/>
            <person name="Griggs A."/>
            <person name="Gujja S."/>
            <person name="Hansen M."/>
            <person name="Howarth C."/>
            <person name="Imamovic A."/>
            <person name="Ireland A."/>
            <person name="Larimer J."/>
            <person name="McCowan C."/>
            <person name="Murphy C."/>
            <person name="Pearson M."/>
            <person name="Poon T.W."/>
            <person name="Priest M."/>
            <person name="Roberts A."/>
            <person name="Saif S."/>
            <person name="Shea T."/>
            <person name="Sykes S."/>
            <person name="Wortman J."/>
            <person name="Nusbaum C."/>
            <person name="Birren B."/>
        </authorList>
    </citation>
    <scope>NUCLEOTIDE SEQUENCE [LARGE SCALE GENOMIC DNA]</scope>
    <source>
        <strain evidence="3">APO3</strain>
    </source>
</reference>
<dbReference type="GeneID" id="20821321"/>
<evidence type="ECO:0000256" key="1">
    <source>
        <dbReference type="SAM" id="MobiDB-lite"/>
    </source>
</evidence>
<dbReference type="STRING" id="112090.W4F8E2"/>
<accession>W4F8E2</accession>
<dbReference type="RefSeq" id="XP_009846772.1">
    <property type="nucleotide sequence ID" value="XM_009848470.1"/>
</dbReference>
<proteinExistence type="predicted"/>
<evidence type="ECO:0000259" key="2">
    <source>
        <dbReference type="Pfam" id="PF17921"/>
    </source>
</evidence>
<feature type="compositionally biased region" description="Basic and acidic residues" evidence="1">
    <location>
        <begin position="27"/>
        <end position="37"/>
    </location>
</feature>
<protein>
    <recommendedName>
        <fullName evidence="2">Integrase zinc-binding domain-containing protein</fullName>
    </recommendedName>
</protein>
<evidence type="ECO:0000313" key="3">
    <source>
        <dbReference type="EMBL" id="ETV63745.1"/>
    </source>
</evidence>
<gene>
    <name evidence="3" type="ORF">H257_19325</name>
</gene>
<dbReference type="Gene3D" id="1.10.340.70">
    <property type="match status" value="1"/>
</dbReference>
<name>W4F8E2_APHAT</name>
<dbReference type="Pfam" id="PF17921">
    <property type="entry name" value="Integrase_H2C2"/>
    <property type="match status" value="1"/>
</dbReference>
<dbReference type="OrthoDB" id="88547at2759"/>
<dbReference type="VEuPathDB" id="FungiDB:H257_19325"/>